<dbReference type="EMBL" id="QFYR01000001">
    <property type="protein sequence ID" value="RAK57792.1"/>
    <property type="molecule type" value="Genomic_DNA"/>
</dbReference>
<sequence>MSDLKFNKVAGAVLATGLAIVGLRELSTGVFSHGPVTKPGYAVAVVEETAAGAAAADVPPDWGTVLPAANVAAGEAAFAKCQSCHTVNNGGANGTGPNLWGVVGRKPGSHGGFAYSQAMTDLGGRVAQWDDQHLYEFIGSPQRYLPGTKMTFVGIKKPEDRINLIAYLRTQGGTLPVPAPNPAAAAAPEATAPVDGTAPGAAEAGQPTATGSTATPATGSGGPSGQGPGAPSQQETSSPGVGNSTGASSR</sequence>
<evidence type="ECO:0000256" key="3">
    <source>
        <dbReference type="ARBA" id="ARBA00022723"/>
    </source>
</evidence>
<dbReference type="PROSITE" id="PS51007">
    <property type="entry name" value="CYTC"/>
    <property type="match status" value="1"/>
</dbReference>
<dbReference type="PANTHER" id="PTHR11961">
    <property type="entry name" value="CYTOCHROME C"/>
    <property type="match status" value="1"/>
</dbReference>
<dbReference type="Gene3D" id="1.10.760.10">
    <property type="entry name" value="Cytochrome c-like domain"/>
    <property type="match status" value="1"/>
</dbReference>
<dbReference type="OrthoDB" id="9805828at2"/>
<evidence type="ECO:0000256" key="2">
    <source>
        <dbReference type="ARBA" id="ARBA00022617"/>
    </source>
</evidence>
<feature type="region of interest" description="Disordered" evidence="7">
    <location>
        <begin position="172"/>
        <end position="250"/>
    </location>
</feature>
<dbReference type="Pfam" id="PF00034">
    <property type="entry name" value="Cytochrom_C"/>
    <property type="match status" value="1"/>
</dbReference>
<dbReference type="InterPro" id="IPR036909">
    <property type="entry name" value="Cyt_c-like_dom_sf"/>
</dbReference>
<feature type="compositionally biased region" description="Gly residues" evidence="7">
    <location>
        <begin position="219"/>
        <end position="228"/>
    </location>
</feature>
<dbReference type="AlphaFoldDB" id="A0A328ARX0"/>
<evidence type="ECO:0000313" key="9">
    <source>
        <dbReference type="EMBL" id="RAK57792.1"/>
    </source>
</evidence>
<organism evidence="9 10">
    <name type="scientific">Phenylobacterium deserti</name>
    <dbReference type="NCBI Taxonomy" id="1914756"/>
    <lineage>
        <taxon>Bacteria</taxon>
        <taxon>Pseudomonadati</taxon>
        <taxon>Pseudomonadota</taxon>
        <taxon>Alphaproteobacteria</taxon>
        <taxon>Caulobacterales</taxon>
        <taxon>Caulobacteraceae</taxon>
        <taxon>Phenylobacterium</taxon>
    </lineage>
</organism>
<dbReference type="InterPro" id="IPR002327">
    <property type="entry name" value="Cyt_c_1A/1B"/>
</dbReference>
<dbReference type="RefSeq" id="WP_111514243.1">
    <property type="nucleotide sequence ID" value="NZ_QFYR01000001.1"/>
</dbReference>
<dbReference type="SUPFAM" id="SSF46626">
    <property type="entry name" value="Cytochrome c"/>
    <property type="match status" value="1"/>
</dbReference>
<keyword evidence="3 6" id="KW-0479">Metal-binding</keyword>
<gene>
    <name evidence="9" type="ORF">DJ018_07700</name>
</gene>
<dbReference type="GO" id="GO:0046872">
    <property type="term" value="F:metal ion binding"/>
    <property type="evidence" value="ECO:0007669"/>
    <property type="project" value="UniProtKB-KW"/>
</dbReference>
<keyword evidence="2 6" id="KW-0349">Heme</keyword>
<evidence type="ECO:0000256" key="7">
    <source>
        <dbReference type="SAM" id="MobiDB-lite"/>
    </source>
</evidence>
<dbReference type="InterPro" id="IPR009056">
    <property type="entry name" value="Cyt_c-like_dom"/>
</dbReference>
<keyword evidence="10" id="KW-1185">Reference proteome</keyword>
<proteinExistence type="predicted"/>
<evidence type="ECO:0000256" key="5">
    <source>
        <dbReference type="ARBA" id="ARBA00023004"/>
    </source>
</evidence>
<evidence type="ECO:0000256" key="6">
    <source>
        <dbReference type="PROSITE-ProRule" id="PRU00433"/>
    </source>
</evidence>
<dbReference type="GO" id="GO:0009055">
    <property type="term" value="F:electron transfer activity"/>
    <property type="evidence" value="ECO:0007669"/>
    <property type="project" value="InterPro"/>
</dbReference>
<keyword evidence="1" id="KW-0813">Transport</keyword>
<feature type="domain" description="Cytochrome c" evidence="8">
    <location>
        <begin position="69"/>
        <end position="172"/>
    </location>
</feature>
<reference evidence="10" key="1">
    <citation type="submission" date="2018-05" db="EMBL/GenBank/DDBJ databases">
        <authorList>
            <person name="Li X."/>
        </authorList>
    </citation>
    <scope>NUCLEOTIDE SEQUENCE [LARGE SCALE GENOMIC DNA]</scope>
    <source>
        <strain evidence="10">YIM 73061</strain>
    </source>
</reference>
<comment type="caution">
    <text evidence="9">The sequence shown here is derived from an EMBL/GenBank/DDBJ whole genome shotgun (WGS) entry which is preliminary data.</text>
</comment>
<name>A0A328ARX0_9CAUL</name>
<keyword evidence="5 6" id="KW-0408">Iron</keyword>
<dbReference type="PRINTS" id="PR00604">
    <property type="entry name" value="CYTCHRMECIAB"/>
</dbReference>
<feature type="compositionally biased region" description="Low complexity" evidence="7">
    <location>
        <begin position="182"/>
        <end position="193"/>
    </location>
</feature>
<feature type="compositionally biased region" description="Polar residues" evidence="7">
    <location>
        <begin position="235"/>
        <end position="250"/>
    </location>
</feature>
<dbReference type="Proteomes" id="UP000249725">
    <property type="component" value="Unassembled WGS sequence"/>
</dbReference>
<protein>
    <submittedName>
        <fullName evidence="9">Cytochrome c family protein</fullName>
    </submittedName>
</protein>
<feature type="compositionally biased region" description="Low complexity" evidence="7">
    <location>
        <begin position="204"/>
        <end position="218"/>
    </location>
</feature>
<evidence type="ECO:0000256" key="4">
    <source>
        <dbReference type="ARBA" id="ARBA00022982"/>
    </source>
</evidence>
<accession>A0A328ARX0</accession>
<evidence type="ECO:0000256" key="1">
    <source>
        <dbReference type="ARBA" id="ARBA00022448"/>
    </source>
</evidence>
<keyword evidence="4" id="KW-0249">Electron transport</keyword>
<dbReference type="GO" id="GO:0020037">
    <property type="term" value="F:heme binding"/>
    <property type="evidence" value="ECO:0007669"/>
    <property type="project" value="InterPro"/>
</dbReference>
<evidence type="ECO:0000313" key="10">
    <source>
        <dbReference type="Proteomes" id="UP000249725"/>
    </source>
</evidence>
<evidence type="ECO:0000259" key="8">
    <source>
        <dbReference type="PROSITE" id="PS51007"/>
    </source>
</evidence>